<dbReference type="Proteomes" id="UP000503640">
    <property type="component" value="Unassembled WGS sequence"/>
</dbReference>
<keyword evidence="2" id="KW-1185">Reference proteome</keyword>
<accession>A0A7I9VGQ1</accession>
<name>A0A7I9VGQ1_9BACT</name>
<reference evidence="2" key="1">
    <citation type="journal article" date="2020" name="Appl. Environ. Microbiol.">
        <title>Diazotrophic Anaeromyxobacter Isolates from Soils.</title>
        <authorList>
            <person name="Masuda Y."/>
            <person name="Yamanaka H."/>
            <person name="Xu Z.X."/>
            <person name="Shiratori Y."/>
            <person name="Aono T."/>
            <person name="Amachi S."/>
            <person name="Senoo K."/>
            <person name="Itoh H."/>
        </authorList>
    </citation>
    <scope>NUCLEOTIDE SEQUENCE [LARGE SCALE GENOMIC DNA]</scope>
    <source>
        <strain evidence="2">R267</strain>
    </source>
</reference>
<sequence length="59" mass="6756">MAPTTRVTLARDTYLAALRAARAHSTARTWARLLRAARNLREASTEAERQVVRDRRPRP</sequence>
<gene>
    <name evidence="1" type="ORF">AMYX_00510</name>
</gene>
<proteinExistence type="predicted"/>
<organism evidence="1 2">
    <name type="scientific">Anaeromyxobacter diazotrophicus</name>
    <dbReference type="NCBI Taxonomy" id="2590199"/>
    <lineage>
        <taxon>Bacteria</taxon>
        <taxon>Pseudomonadati</taxon>
        <taxon>Myxococcota</taxon>
        <taxon>Myxococcia</taxon>
        <taxon>Myxococcales</taxon>
        <taxon>Cystobacterineae</taxon>
        <taxon>Anaeromyxobacteraceae</taxon>
        <taxon>Anaeromyxobacter</taxon>
    </lineage>
</organism>
<dbReference type="RefSeq" id="WP_176062121.1">
    <property type="nucleotide sequence ID" value="NZ_BJTG01000001.1"/>
</dbReference>
<evidence type="ECO:0000313" key="1">
    <source>
        <dbReference type="EMBL" id="GEJ55310.1"/>
    </source>
</evidence>
<protein>
    <submittedName>
        <fullName evidence="1">Uncharacterized protein</fullName>
    </submittedName>
</protein>
<dbReference type="AlphaFoldDB" id="A0A7I9VGQ1"/>
<dbReference type="EMBL" id="BJTG01000001">
    <property type="protein sequence ID" value="GEJ55310.1"/>
    <property type="molecule type" value="Genomic_DNA"/>
</dbReference>
<comment type="caution">
    <text evidence="1">The sequence shown here is derived from an EMBL/GenBank/DDBJ whole genome shotgun (WGS) entry which is preliminary data.</text>
</comment>
<evidence type="ECO:0000313" key="2">
    <source>
        <dbReference type="Proteomes" id="UP000503640"/>
    </source>
</evidence>